<name>A0A6J8C3R4_MYTCO</name>
<dbReference type="InterPro" id="IPR043502">
    <property type="entry name" value="DNA/RNA_pol_sf"/>
</dbReference>
<reference evidence="2 3" key="1">
    <citation type="submission" date="2020-06" db="EMBL/GenBank/DDBJ databases">
        <authorList>
            <person name="Li R."/>
            <person name="Bekaert M."/>
        </authorList>
    </citation>
    <scope>NUCLEOTIDE SEQUENCE [LARGE SCALE GENOMIC DNA]</scope>
    <source>
        <strain evidence="3">wild</strain>
    </source>
</reference>
<gene>
    <name evidence="2" type="ORF">MCOR_24878</name>
</gene>
<feature type="domain" description="Reverse transcriptase" evidence="1">
    <location>
        <begin position="4"/>
        <end position="74"/>
    </location>
</feature>
<evidence type="ECO:0000313" key="2">
    <source>
        <dbReference type="EMBL" id="CAC5389739.1"/>
    </source>
</evidence>
<dbReference type="OrthoDB" id="6142245at2759"/>
<dbReference type="PANTHER" id="PTHR37984">
    <property type="entry name" value="PROTEIN CBG26694"/>
    <property type="match status" value="1"/>
</dbReference>
<dbReference type="SUPFAM" id="SSF56672">
    <property type="entry name" value="DNA/RNA polymerases"/>
    <property type="match status" value="1"/>
</dbReference>
<protein>
    <recommendedName>
        <fullName evidence="1">Reverse transcriptase domain-containing protein</fullName>
    </recommendedName>
</protein>
<dbReference type="InterPro" id="IPR000477">
    <property type="entry name" value="RT_dom"/>
</dbReference>
<evidence type="ECO:0000259" key="1">
    <source>
        <dbReference type="Pfam" id="PF00078"/>
    </source>
</evidence>
<dbReference type="Gene3D" id="3.30.70.270">
    <property type="match status" value="2"/>
</dbReference>
<dbReference type="Pfam" id="PF00078">
    <property type="entry name" value="RVT_1"/>
    <property type="match status" value="2"/>
</dbReference>
<dbReference type="PANTHER" id="PTHR37984:SF5">
    <property type="entry name" value="PROTEIN NYNRIN-LIKE"/>
    <property type="match status" value="1"/>
</dbReference>
<dbReference type="CDD" id="cd01647">
    <property type="entry name" value="RT_LTR"/>
    <property type="match status" value="1"/>
</dbReference>
<feature type="domain" description="Reverse transcriptase" evidence="1">
    <location>
        <begin position="84"/>
        <end position="136"/>
    </location>
</feature>
<keyword evidence="3" id="KW-1185">Reference proteome</keyword>
<dbReference type="AlphaFoldDB" id="A0A6J8C3R4"/>
<evidence type="ECO:0000313" key="3">
    <source>
        <dbReference type="Proteomes" id="UP000507470"/>
    </source>
</evidence>
<dbReference type="FunFam" id="3.30.70.270:FF:000003">
    <property type="entry name" value="Transposon Ty3-G Gag-Pol polyprotein"/>
    <property type="match status" value="1"/>
</dbReference>
<dbReference type="InterPro" id="IPR043128">
    <property type="entry name" value="Rev_trsase/Diguanyl_cyclase"/>
</dbReference>
<accession>A0A6J8C3R4</accession>
<proteinExistence type="predicted"/>
<dbReference type="Gene3D" id="3.10.10.10">
    <property type="entry name" value="HIV Type 1 Reverse Transcriptase, subunit A, domain 1"/>
    <property type="match status" value="1"/>
</dbReference>
<dbReference type="InterPro" id="IPR050951">
    <property type="entry name" value="Retrovirus_Pol_polyprotein"/>
</dbReference>
<dbReference type="EMBL" id="CACVKT020004364">
    <property type="protein sequence ID" value="CAC5389739.1"/>
    <property type="molecule type" value="Genomic_DNA"/>
</dbReference>
<dbReference type="Proteomes" id="UP000507470">
    <property type="component" value="Unassembled WGS sequence"/>
</dbReference>
<organism evidence="2 3">
    <name type="scientific">Mytilus coruscus</name>
    <name type="common">Sea mussel</name>
    <dbReference type="NCBI Taxonomy" id="42192"/>
    <lineage>
        <taxon>Eukaryota</taxon>
        <taxon>Metazoa</taxon>
        <taxon>Spiralia</taxon>
        <taxon>Lophotrochozoa</taxon>
        <taxon>Mollusca</taxon>
        <taxon>Bivalvia</taxon>
        <taxon>Autobranchia</taxon>
        <taxon>Pteriomorphia</taxon>
        <taxon>Mytilida</taxon>
        <taxon>Mytiloidea</taxon>
        <taxon>Mytilidae</taxon>
        <taxon>Mytilinae</taxon>
        <taxon>Mytilus</taxon>
    </lineage>
</organism>
<sequence>MVVVPKSNGDVRICIDFTKLNESVKRENYPLPAVEESLAKLANARMFTKLDANSSFWQTNLAEESRPLTTFITPFETVEGYQGVLCHMDDVLVFGSSQEEHDERLEKILEAIGKAGLTLNEKCEFSKPSVKFLGQIVDASGCRVDPDKVKAIAEMTKPTDISGVRSSISKLITSRSYRYSVVKVLQNFRRVFKRFRMRLLRFDFTIEHVPGKELNIADALSRAPVDLSESNEFETETKAYVDSIVNNFPASDMRLQNIRDECVKDEICKTLMFYCKEGWPEKSKLKRQLETVLESTGRVHYHRKYVIKSR</sequence>